<dbReference type="OrthoDB" id="2650847at2"/>
<dbReference type="Pfam" id="PF14151">
    <property type="entry name" value="YfhD"/>
    <property type="match status" value="1"/>
</dbReference>
<dbReference type="Proteomes" id="UP000272464">
    <property type="component" value="Unassembled WGS sequence"/>
</dbReference>
<organism evidence="2 3">
    <name type="scientific">Paenibacillus zeisoli</name>
    <dbReference type="NCBI Taxonomy" id="2496267"/>
    <lineage>
        <taxon>Bacteria</taxon>
        <taxon>Bacillati</taxon>
        <taxon>Bacillota</taxon>
        <taxon>Bacilli</taxon>
        <taxon>Bacillales</taxon>
        <taxon>Paenibacillaceae</taxon>
        <taxon>Paenibacillus</taxon>
    </lineage>
</organism>
<feature type="compositionally biased region" description="Basic and acidic residues" evidence="1">
    <location>
        <begin position="40"/>
        <end position="51"/>
    </location>
</feature>
<comment type="caution">
    <text evidence="2">The sequence shown here is derived from an EMBL/GenBank/DDBJ whole genome shotgun (WGS) entry which is preliminary data.</text>
</comment>
<reference evidence="2 3" key="1">
    <citation type="submission" date="2018-12" db="EMBL/GenBank/DDBJ databases">
        <authorList>
            <person name="Sun L."/>
            <person name="Chen Z."/>
        </authorList>
    </citation>
    <scope>NUCLEOTIDE SEQUENCE [LARGE SCALE GENOMIC DNA]</scope>
    <source>
        <strain evidence="2 3">3-5-3</strain>
    </source>
</reference>
<dbReference type="AlphaFoldDB" id="A0A3S1E2H3"/>
<accession>A0A3S1E2H3</accession>
<dbReference type="RefSeq" id="WP_127198135.1">
    <property type="nucleotide sequence ID" value="NZ_RZNX01000001.1"/>
</dbReference>
<dbReference type="EMBL" id="RZNX01000001">
    <property type="protein sequence ID" value="RUT36445.1"/>
    <property type="molecule type" value="Genomic_DNA"/>
</dbReference>
<evidence type="ECO:0000256" key="1">
    <source>
        <dbReference type="SAM" id="MobiDB-lite"/>
    </source>
</evidence>
<name>A0A3S1E2H3_9BACL</name>
<dbReference type="InterPro" id="IPR025435">
    <property type="entry name" value="YfhD-like"/>
</dbReference>
<evidence type="ECO:0000313" key="2">
    <source>
        <dbReference type="EMBL" id="RUT36445.1"/>
    </source>
</evidence>
<keyword evidence="3" id="KW-1185">Reference proteome</keyword>
<gene>
    <name evidence="2" type="ORF">EJP77_05595</name>
</gene>
<protein>
    <submittedName>
        <fullName evidence="2">YfhD family protein</fullName>
    </submittedName>
</protein>
<evidence type="ECO:0000313" key="3">
    <source>
        <dbReference type="Proteomes" id="UP000272464"/>
    </source>
</evidence>
<proteinExistence type="predicted"/>
<feature type="region of interest" description="Disordered" evidence="1">
    <location>
        <begin position="37"/>
        <end position="57"/>
    </location>
</feature>
<sequence>MNKRPAYIKRFTGKVPQNLKGSYLDVEFSEERADQEDWEALQRSERADARQHGNRLM</sequence>